<feature type="domain" description="HTH LytTR-type" evidence="5">
    <location>
        <begin position="139"/>
        <end position="202"/>
    </location>
</feature>
<evidence type="ECO:0000313" key="6">
    <source>
        <dbReference type="EMBL" id="MCU7378795.1"/>
    </source>
</evidence>
<dbReference type="SMART" id="SM00448">
    <property type="entry name" value="REC"/>
    <property type="match status" value="1"/>
</dbReference>
<dbReference type="GO" id="GO:0000156">
    <property type="term" value="F:phosphorelay response regulator activity"/>
    <property type="evidence" value="ECO:0007669"/>
    <property type="project" value="InterPro"/>
</dbReference>
<dbReference type="InterPro" id="IPR046947">
    <property type="entry name" value="LytR-like"/>
</dbReference>
<dbReference type="AlphaFoldDB" id="A0A9J6QUT0"/>
<evidence type="ECO:0000256" key="3">
    <source>
        <dbReference type="PROSITE-ProRule" id="PRU00169"/>
    </source>
</evidence>
<feature type="modified residue" description="4-aspartylphosphate" evidence="3">
    <location>
        <position position="59"/>
    </location>
</feature>
<dbReference type="Gene3D" id="2.40.50.1020">
    <property type="entry name" value="LytTr DNA-binding domain"/>
    <property type="match status" value="1"/>
</dbReference>
<dbReference type="PROSITE" id="PS50930">
    <property type="entry name" value="HTH_LYTTR"/>
    <property type="match status" value="1"/>
</dbReference>
<comment type="function">
    <text evidence="2">May play the central regulatory role in sporulation. It may be an element of the effector pathway responsible for the activation of sporulation genes in response to nutritional stress. Spo0A may act in concert with spo0H (a sigma factor) to control the expression of some genes that are critical to the sporulation process.</text>
</comment>
<dbReference type="GO" id="GO:0003677">
    <property type="term" value="F:DNA binding"/>
    <property type="evidence" value="ECO:0007669"/>
    <property type="project" value="UniProtKB-KW"/>
</dbReference>
<keyword evidence="3" id="KW-0597">Phosphoprotein</keyword>
<accession>A0A9J6QUT0</accession>
<evidence type="ECO:0000313" key="7">
    <source>
        <dbReference type="Proteomes" id="UP001065549"/>
    </source>
</evidence>
<dbReference type="Pfam" id="PF00072">
    <property type="entry name" value="Response_reg"/>
    <property type="match status" value="1"/>
</dbReference>
<evidence type="ECO:0000259" key="5">
    <source>
        <dbReference type="PROSITE" id="PS50930"/>
    </source>
</evidence>
<keyword evidence="6" id="KW-0238">DNA-binding</keyword>
<dbReference type="PANTHER" id="PTHR37299">
    <property type="entry name" value="TRANSCRIPTIONAL REGULATOR-RELATED"/>
    <property type="match status" value="1"/>
</dbReference>
<dbReference type="Proteomes" id="UP001065549">
    <property type="component" value="Unassembled WGS sequence"/>
</dbReference>
<dbReference type="Pfam" id="PF04397">
    <property type="entry name" value="LytTR"/>
    <property type="match status" value="1"/>
</dbReference>
<feature type="domain" description="Response regulatory" evidence="4">
    <location>
        <begin position="3"/>
        <end position="122"/>
    </location>
</feature>
<dbReference type="PROSITE" id="PS50110">
    <property type="entry name" value="RESPONSE_REGULATORY"/>
    <property type="match status" value="1"/>
</dbReference>
<organism evidence="6 7">
    <name type="scientific">Hominibacterium faecale</name>
    <dbReference type="NCBI Taxonomy" id="2839743"/>
    <lineage>
        <taxon>Bacteria</taxon>
        <taxon>Bacillati</taxon>
        <taxon>Bacillota</taxon>
        <taxon>Clostridia</taxon>
        <taxon>Peptostreptococcales</taxon>
        <taxon>Anaerovoracaceae</taxon>
        <taxon>Hominibacterium</taxon>
    </lineage>
</organism>
<dbReference type="InterPro" id="IPR007492">
    <property type="entry name" value="LytTR_DNA-bd_dom"/>
</dbReference>
<dbReference type="EMBL" id="JAOSHN010000004">
    <property type="protein sequence ID" value="MCU7378795.1"/>
    <property type="molecule type" value="Genomic_DNA"/>
</dbReference>
<evidence type="ECO:0000256" key="1">
    <source>
        <dbReference type="ARBA" id="ARBA00018672"/>
    </source>
</evidence>
<protein>
    <recommendedName>
        <fullName evidence="1">Stage 0 sporulation protein A homolog</fullName>
    </recommendedName>
</protein>
<dbReference type="PANTHER" id="PTHR37299:SF1">
    <property type="entry name" value="STAGE 0 SPORULATION PROTEIN A HOMOLOG"/>
    <property type="match status" value="1"/>
</dbReference>
<evidence type="ECO:0000256" key="2">
    <source>
        <dbReference type="ARBA" id="ARBA00024867"/>
    </source>
</evidence>
<evidence type="ECO:0000259" key="4">
    <source>
        <dbReference type="PROSITE" id="PS50110"/>
    </source>
</evidence>
<dbReference type="SUPFAM" id="SSF52172">
    <property type="entry name" value="CheY-like"/>
    <property type="match status" value="1"/>
</dbReference>
<proteinExistence type="predicted"/>
<dbReference type="InterPro" id="IPR011006">
    <property type="entry name" value="CheY-like_superfamily"/>
</dbReference>
<comment type="caution">
    <text evidence="6">The sequence shown here is derived from an EMBL/GenBank/DDBJ whole genome shotgun (WGS) entry which is preliminary data.</text>
</comment>
<keyword evidence="7" id="KW-1185">Reference proteome</keyword>
<reference evidence="6" key="1">
    <citation type="submission" date="2022-09" db="EMBL/GenBank/DDBJ databases">
        <title>Culturomic study of gut microbiota in children with autism spectrum disorder.</title>
        <authorList>
            <person name="Efimov B.A."/>
            <person name="Chaplin A.V."/>
            <person name="Sokolova S.R."/>
            <person name="Pikina A.P."/>
            <person name="Korzhanova M."/>
            <person name="Belova V."/>
            <person name="Korostin D."/>
        </authorList>
    </citation>
    <scope>NUCLEOTIDE SEQUENCE</scope>
    <source>
        <strain evidence="6">ASD5510</strain>
    </source>
</reference>
<sequence>MLRIALCDDETKARDALRFQLEKILYEGVESIVYEFNSGKRAASWLAKHPGEIDLLFLDVEMKEQSGMETALEIRKFNRKLMIVFVTGYPDYVFDGYRTGALDYILKPADPERLRELMERIRRMEQEQADAFFAFHNIDGTFKLACRDILYFYSEKRLVHLVTAEKEYTFYDKLDLVAAKVGNDFVRIHQRYLVNASAVEHISASAVTISGIQLPMSRALKEEASKKLARAMLGGAF</sequence>
<name>A0A9J6QUT0_9FIRM</name>
<dbReference type="InterPro" id="IPR001789">
    <property type="entry name" value="Sig_transdc_resp-reg_receiver"/>
</dbReference>
<gene>
    <name evidence="6" type="ORF">OBO34_10560</name>
</gene>
<dbReference type="SMART" id="SM00850">
    <property type="entry name" value="LytTR"/>
    <property type="match status" value="1"/>
</dbReference>
<dbReference type="Gene3D" id="3.40.50.2300">
    <property type="match status" value="1"/>
</dbReference>